<evidence type="ECO:0000313" key="2">
    <source>
        <dbReference type="Proteomes" id="UP001190700"/>
    </source>
</evidence>
<accession>A0AAE0KPN0</accession>
<dbReference type="PANTHER" id="PTHR33050">
    <property type="entry name" value="REVERSE TRANSCRIPTASE DOMAIN-CONTAINING PROTEIN"/>
    <property type="match status" value="1"/>
</dbReference>
<name>A0AAE0KPN0_9CHLO</name>
<dbReference type="SUPFAM" id="SSF56672">
    <property type="entry name" value="DNA/RNA polymerases"/>
    <property type="match status" value="1"/>
</dbReference>
<comment type="caution">
    <text evidence="1">The sequence shown here is derived from an EMBL/GenBank/DDBJ whole genome shotgun (WGS) entry which is preliminary data.</text>
</comment>
<dbReference type="EMBL" id="LGRX02021971">
    <property type="protein sequence ID" value="KAK3256097.1"/>
    <property type="molecule type" value="Genomic_DNA"/>
</dbReference>
<sequence length="364" mass="41258">MWKPAGSFRLASSGDARAETTLCTSGLPEGFHHGVPLGEATAAHLELLEKARSLWTGAWTRATRCSHGSRVFLAPKPRTNKRWLVLDSRWLNRRCSNSKCKVETLKKLRRLARKHDYIFSSDLKDGYHLISSHPASQKYVQIEFRGDLMQCSALPLGWNNTPQLTSGARALTDMGDFPVLCSSEAEALQVLGMVTKTLQRVGIEREEKKRVWQAAPLGEHPGLEVDTASGQSKVEQFRHLVQSHHCPPVHGLLSIRWGGGLNLRESARSFWSGNELGCHITHLELEGIPRTIQTFLQELREQTVLLRRNNQAAVRMLARFVSRNLALMWRMRRLWLLLNLNNIKLAATHTRSEANTRVDWRSQD</sequence>
<reference evidence="1 2" key="1">
    <citation type="journal article" date="2015" name="Genome Biol. Evol.">
        <title>Comparative Genomics of a Bacterivorous Green Alga Reveals Evolutionary Causalities and Consequences of Phago-Mixotrophic Mode of Nutrition.</title>
        <authorList>
            <person name="Burns J.A."/>
            <person name="Paasch A."/>
            <person name="Narechania A."/>
            <person name="Kim E."/>
        </authorList>
    </citation>
    <scope>NUCLEOTIDE SEQUENCE [LARGE SCALE GENOMIC DNA]</scope>
    <source>
        <strain evidence="1 2">PLY_AMNH</strain>
    </source>
</reference>
<organism evidence="1 2">
    <name type="scientific">Cymbomonas tetramitiformis</name>
    <dbReference type="NCBI Taxonomy" id="36881"/>
    <lineage>
        <taxon>Eukaryota</taxon>
        <taxon>Viridiplantae</taxon>
        <taxon>Chlorophyta</taxon>
        <taxon>Pyramimonadophyceae</taxon>
        <taxon>Pyramimonadales</taxon>
        <taxon>Pyramimonadaceae</taxon>
        <taxon>Cymbomonas</taxon>
    </lineage>
</organism>
<dbReference type="PANTHER" id="PTHR33050:SF7">
    <property type="entry name" value="RIBONUCLEASE H"/>
    <property type="match status" value="1"/>
</dbReference>
<dbReference type="InterPro" id="IPR043502">
    <property type="entry name" value="DNA/RNA_pol_sf"/>
</dbReference>
<dbReference type="Proteomes" id="UP001190700">
    <property type="component" value="Unassembled WGS sequence"/>
</dbReference>
<gene>
    <name evidence="1" type="ORF">CYMTET_34750</name>
</gene>
<dbReference type="AlphaFoldDB" id="A0AAE0KPN0"/>
<protein>
    <recommendedName>
        <fullName evidence="3">Reverse transcriptase domain-containing protein</fullName>
    </recommendedName>
</protein>
<proteinExistence type="predicted"/>
<dbReference type="Gene3D" id="3.10.10.10">
    <property type="entry name" value="HIV Type 1 Reverse Transcriptase, subunit A, domain 1"/>
    <property type="match status" value="1"/>
</dbReference>
<evidence type="ECO:0000313" key="1">
    <source>
        <dbReference type="EMBL" id="KAK3256097.1"/>
    </source>
</evidence>
<dbReference type="InterPro" id="IPR052055">
    <property type="entry name" value="Hepadnavirus_pol/RT"/>
</dbReference>
<evidence type="ECO:0008006" key="3">
    <source>
        <dbReference type="Google" id="ProtNLM"/>
    </source>
</evidence>
<keyword evidence="2" id="KW-1185">Reference proteome</keyword>
<dbReference type="Gene3D" id="3.30.70.270">
    <property type="match status" value="1"/>
</dbReference>
<dbReference type="InterPro" id="IPR043128">
    <property type="entry name" value="Rev_trsase/Diguanyl_cyclase"/>
</dbReference>